<dbReference type="AlphaFoldDB" id="B1I322"/>
<dbReference type="eggNOG" id="COG2069">
    <property type="taxonomic scope" value="Bacteria"/>
</dbReference>
<dbReference type="NCBIfam" id="NF003376">
    <property type="entry name" value="PRK04452.1-2"/>
    <property type="match status" value="1"/>
</dbReference>
<dbReference type="SUPFAM" id="SSF51717">
    <property type="entry name" value="Dihydropteroate synthetase-like"/>
    <property type="match status" value="1"/>
</dbReference>
<name>B1I322_DESAP</name>
<reference evidence="2 3" key="2">
    <citation type="journal article" date="2008" name="Science">
        <title>Environmental genomics reveals a single-species ecosystem deep within Earth.</title>
        <authorList>
            <person name="Chivian D."/>
            <person name="Brodie E.L."/>
            <person name="Alm E.J."/>
            <person name="Culley D.E."/>
            <person name="Dehal P.S."/>
            <person name="Desantis T.Z."/>
            <person name="Gihring T.M."/>
            <person name="Lapidus A."/>
            <person name="Lin L.H."/>
            <person name="Lowry S.R."/>
            <person name="Moser D.P."/>
            <person name="Richardson P.M."/>
            <person name="Southam G."/>
            <person name="Wanger G."/>
            <person name="Pratt L.M."/>
            <person name="Andersen G.L."/>
            <person name="Hazen T.C."/>
            <person name="Brockman F.J."/>
            <person name="Arkin A.P."/>
            <person name="Onstott T.C."/>
        </authorList>
    </citation>
    <scope>NUCLEOTIDE SEQUENCE [LARGE SCALE GENOMIC DNA]</scope>
    <source>
        <strain evidence="2 3">MP104C</strain>
    </source>
</reference>
<dbReference type="InterPro" id="IPR011005">
    <property type="entry name" value="Dihydropteroate_synth-like_sf"/>
</dbReference>
<reference evidence="3" key="1">
    <citation type="submission" date="2007-10" db="EMBL/GenBank/DDBJ databases">
        <title>Complete sequence of chromosome of Desulforudis audaxviator MP104C.</title>
        <authorList>
            <person name="Copeland A."/>
            <person name="Lucas S."/>
            <person name="Lapidus A."/>
            <person name="Barry K."/>
            <person name="Glavina del Rio T."/>
            <person name="Dalin E."/>
            <person name="Tice H."/>
            <person name="Bruce D."/>
            <person name="Pitluck S."/>
            <person name="Lowry S.R."/>
            <person name="Larimer F."/>
            <person name="Land M.L."/>
            <person name="Hauser L."/>
            <person name="Kyrpides N."/>
            <person name="Ivanova N.N."/>
            <person name="Richardson P."/>
        </authorList>
    </citation>
    <scope>NUCLEOTIDE SEQUENCE [LARGE SCALE GENOMIC DNA]</scope>
    <source>
        <strain evidence="3">MP104C</strain>
    </source>
</reference>
<dbReference type="PANTHER" id="PTHR36214">
    <property type="match status" value="1"/>
</dbReference>
<dbReference type="InterPro" id="IPR051069">
    <property type="entry name" value="ACDS_complex_subunit"/>
</dbReference>
<organism evidence="2 3">
    <name type="scientific">Desulforudis audaxviator (strain MP104C)</name>
    <dbReference type="NCBI Taxonomy" id="477974"/>
    <lineage>
        <taxon>Bacteria</taxon>
        <taxon>Bacillati</taxon>
        <taxon>Bacillota</taxon>
        <taxon>Clostridia</taxon>
        <taxon>Thermoanaerobacterales</taxon>
        <taxon>Candidatus Desulforudaceae</taxon>
        <taxon>Candidatus Desulforudis</taxon>
    </lineage>
</organism>
<evidence type="ECO:0000313" key="2">
    <source>
        <dbReference type="EMBL" id="ACA59388.1"/>
    </source>
</evidence>
<evidence type="ECO:0000313" key="3">
    <source>
        <dbReference type="Proteomes" id="UP000008544"/>
    </source>
</evidence>
<evidence type="ECO:0000259" key="1">
    <source>
        <dbReference type="Pfam" id="PF03599"/>
    </source>
</evidence>
<dbReference type="KEGG" id="dau:Daud_0875"/>
<accession>B1I322</accession>
<gene>
    <name evidence="2" type="ordered locus">Daud_0875</name>
</gene>
<dbReference type="EMBL" id="CP000860">
    <property type="protein sequence ID" value="ACA59388.1"/>
    <property type="molecule type" value="Genomic_DNA"/>
</dbReference>
<dbReference type="Gene3D" id="3.20.20.20">
    <property type="entry name" value="Dihydropteroate synthase-like"/>
    <property type="match status" value="1"/>
</dbReference>
<dbReference type="Pfam" id="PF03599">
    <property type="entry name" value="CdhD"/>
    <property type="match status" value="1"/>
</dbReference>
<dbReference type="STRING" id="477974.Daud_0875"/>
<sequence length="326" mass="35759">MEREKQQMAVEIVRERWKGKVCEMVLGREPRTVRAGGDTSLPFIHFEGDPVRPVTALEVQDIDPGDWPAVLRQEFDEVLSDPAAWARRCVELGADLVLLRLAGTHPENRDTGPEEAAATARRVAEAVDVPLIVLGSGVEEKDARVLPVVAEALEGRNCLLGQATAENYKTVAAACVAYGHSVVATSPLDINLAKQLNILITEMNLPPERIAMDPSIGPLGYGLEYAYSIIERKRLGALSGDRMLAPPVICLVGEETWKTREAQVEDQPEWGDQSRRAVLWETVTAVTLALAGGSIFVFRHPGSLARFNREVDALMRPWEYPSPPPG</sequence>
<keyword evidence="3" id="KW-1185">Reference proteome</keyword>
<dbReference type="HOGENOM" id="CLU_040403_1_0_9"/>
<dbReference type="OrthoDB" id="148113at2"/>
<dbReference type="PANTHER" id="PTHR36214:SF5">
    <property type="entry name" value="ACETYL-COA DECARBONYLASE_SYNTHASE COMPLEX SUBUNIT DELTA"/>
    <property type="match status" value="1"/>
</dbReference>
<dbReference type="InterPro" id="IPR016041">
    <property type="entry name" value="Ac-CoA_synth_d_su_TIM-brl"/>
</dbReference>
<dbReference type="Proteomes" id="UP000008544">
    <property type="component" value="Chromosome"/>
</dbReference>
<feature type="domain" description="CO dehydrogenase/acetyl-CoA synthase delta subunit TIM barrel" evidence="1">
    <location>
        <begin position="23"/>
        <end position="261"/>
    </location>
</feature>
<protein>
    <submittedName>
        <fullName evidence="2">CO dehydrogenase/acetyl-CoA synthase delta subunit</fullName>
    </submittedName>
</protein>
<proteinExistence type="predicted"/>